<dbReference type="InterPro" id="IPR006059">
    <property type="entry name" value="SBP"/>
</dbReference>
<proteinExistence type="predicted"/>
<dbReference type="PANTHER" id="PTHR43649">
    <property type="entry name" value="ARABINOSE-BINDING PROTEIN-RELATED"/>
    <property type="match status" value="1"/>
</dbReference>
<dbReference type="SUPFAM" id="SSF53850">
    <property type="entry name" value="Periplasmic binding protein-like II"/>
    <property type="match status" value="1"/>
</dbReference>
<sequence length="514" mass="57560">MIRNEDHWEKELSEAPLGIGGFNERTIRKIKERVAVTSARKNQYQPVLAGAMVVMLAAVGWLMKDPLTDWFAGRGAGENARIDAWDNEPVVLKVQYPDRESFMREVGLPFVVRHPNAQFEIPIPPDSMEPEDYLQWIREQEPDLMQIPLFLVEPLAEAGVIQPLDAWVGRDGVELEPFHSPVIRTIREAGGGALYGLTPFFETYALYYNKSLFERFGVAAPQDRTTWKEALELASRFGGQDASGQPIYGLTNGWGVSPFELIRTVGEADGLRLTDPDLNPTIDSVSWQDVWERVIRGYREGWIFDGQWPSSASDGHMAETDLYRADPFLTGRAAMAFRPHYYRQNVLSAVDRIGFKDEWGIVTQPVSSDRSALASEFSIVTVFAVNANSPNRDAAWALLKFMTGPELAKSNRSKGWGALSTRLPDAEEESATGEAAFYKLDVDSSAVLRREEARLRPSSSIFIQSLQSAGDEEVRSALKGNRTLEQAMSHLQKRAEQLAASMRTEPKDGRESQE</sequence>
<comment type="caution">
    <text evidence="3">The sequence shown here is derived from an EMBL/GenBank/DDBJ whole genome shotgun (WGS) entry which is preliminary data.</text>
</comment>
<name>A0ABV9F6I8_9BACL</name>
<feature type="transmembrane region" description="Helical" evidence="2">
    <location>
        <begin position="47"/>
        <end position="63"/>
    </location>
</feature>
<reference evidence="4" key="1">
    <citation type="journal article" date="2019" name="Int. J. Syst. Evol. Microbiol.">
        <title>The Global Catalogue of Microorganisms (GCM) 10K type strain sequencing project: providing services to taxonomists for standard genome sequencing and annotation.</title>
        <authorList>
            <consortium name="The Broad Institute Genomics Platform"/>
            <consortium name="The Broad Institute Genome Sequencing Center for Infectious Disease"/>
            <person name="Wu L."/>
            <person name="Ma J."/>
        </authorList>
    </citation>
    <scope>NUCLEOTIDE SEQUENCE [LARGE SCALE GENOMIC DNA]</scope>
    <source>
        <strain evidence="4">CCUG 49571</strain>
    </source>
</reference>
<dbReference type="Gene3D" id="3.40.190.10">
    <property type="entry name" value="Periplasmic binding protein-like II"/>
    <property type="match status" value="1"/>
</dbReference>
<dbReference type="Proteomes" id="UP001596028">
    <property type="component" value="Unassembled WGS sequence"/>
</dbReference>
<dbReference type="InterPro" id="IPR050490">
    <property type="entry name" value="Bact_solute-bd_prot1"/>
</dbReference>
<dbReference type="EMBL" id="JBHSEP010000002">
    <property type="protein sequence ID" value="MFC4597512.1"/>
    <property type="molecule type" value="Genomic_DNA"/>
</dbReference>
<organism evidence="3 4">
    <name type="scientific">Cohnella hongkongensis</name>
    <dbReference type="NCBI Taxonomy" id="178337"/>
    <lineage>
        <taxon>Bacteria</taxon>
        <taxon>Bacillati</taxon>
        <taxon>Bacillota</taxon>
        <taxon>Bacilli</taxon>
        <taxon>Bacillales</taxon>
        <taxon>Paenibacillaceae</taxon>
        <taxon>Cohnella</taxon>
    </lineage>
</organism>
<feature type="region of interest" description="Disordered" evidence="1">
    <location>
        <begin position="484"/>
        <end position="514"/>
    </location>
</feature>
<keyword evidence="2" id="KW-0472">Membrane</keyword>
<dbReference type="PANTHER" id="PTHR43649:SF12">
    <property type="entry name" value="DIACETYLCHITOBIOSE BINDING PROTEIN DASA"/>
    <property type="match status" value="1"/>
</dbReference>
<evidence type="ECO:0000256" key="1">
    <source>
        <dbReference type="SAM" id="MobiDB-lite"/>
    </source>
</evidence>
<keyword evidence="4" id="KW-1185">Reference proteome</keyword>
<evidence type="ECO:0000256" key="2">
    <source>
        <dbReference type="SAM" id="Phobius"/>
    </source>
</evidence>
<evidence type="ECO:0000313" key="3">
    <source>
        <dbReference type="EMBL" id="MFC4597512.1"/>
    </source>
</evidence>
<evidence type="ECO:0000313" key="4">
    <source>
        <dbReference type="Proteomes" id="UP001596028"/>
    </source>
</evidence>
<feature type="compositionally biased region" description="Basic and acidic residues" evidence="1">
    <location>
        <begin position="504"/>
        <end position="514"/>
    </location>
</feature>
<dbReference type="Pfam" id="PF01547">
    <property type="entry name" value="SBP_bac_1"/>
    <property type="match status" value="1"/>
</dbReference>
<protein>
    <submittedName>
        <fullName evidence="3">ABC transporter substrate-binding protein</fullName>
    </submittedName>
</protein>
<keyword evidence="2" id="KW-1133">Transmembrane helix</keyword>
<accession>A0ABV9F6I8</accession>
<keyword evidence="2" id="KW-0812">Transmembrane</keyword>
<gene>
    <name evidence="3" type="ORF">ACFO3S_04630</name>
</gene>
<dbReference type="RefSeq" id="WP_378092782.1">
    <property type="nucleotide sequence ID" value="NZ_JBHSEP010000002.1"/>
</dbReference>